<dbReference type="OrthoDB" id="9782229at2"/>
<dbReference type="Gene3D" id="3.30.1330.60">
    <property type="entry name" value="OmpA-like domain"/>
    <property type="match status" value="1"/>
</dbReference>
<comment type="subcellular location">
    <subcellularLocation>
        <location evidence="1">Cell outer membrane</location>
    </subcellularLocation>
</comment>
<keyword evidence="5" id="KW-0732">Signal</keyword>
<dbReference type="InterPro" id="IPR036737">
    <property type="entry name" value="OmpA-like_sf"/>
</dbReference>
<evidence type="ECO:0000313" key="8">
    <source>
        <dbReference type="Proteomes" id="UP000297031"/>
    </source>
</evidence>
<dbReference type="AlphaFoldDB" id="A0A4P7VDY3"/>
<dbReference type="SUPFAM" id="SSF103088">
    <property type="entry name" value="OmpA-like"/>
    <property type="match status" value="1"/>
</dbReference>
<dbReference type="CDD" id="cd07185">
    <property type="entry name" value="OmpA_C-like"/>
    <property type="match status" value="1"/>
</dbReference>
<dbReference type="PROSITE" id="PS51257">
    <property type="entry name" value="PROKAR_LIPOPROTEIN"/>
    <property type="match status" value="1"/>
</dbReference>
<evidence type="ECO:0000256" key="2">
    <source>
        <dbReference type="ARBA" id="ARBA00023136"/>
    </source>
</evidence>
<dbReference type="InterPro" id="IPR039567">
    <property type="entry name" value="Gly-zipper"/>
</dbReference>
<sequence>MKLIKLTGAALLAVCILVSSGCSSMTNTGKGALIGGGGGGALGAGIGALIGGGKGAGIGSAIGAAVGAGAGALIGKKMDKQQQELQAALPEDTKVEQTTDQNGLQAIKVTFPGGILFPTNGTTLSPSAKQDLSKFVVSLRENPLTDVQIFGFTDNTGGYAVNERVSTGRADAVLSYLVNSGIQPTRLSAQGVPMADYVASNDTPEGRAQNRRVEIYITASPQMIQDAENGTL</sequence>
<dbReference type="PRINTS" id="PR01021">
    <property type="entry name" value="OMPADOMAIN"/>
</dbReference>
<proteinExistence type="predicted"/>
<dbReference type="PANTHER" id="PTHR30329">
    <property type="entry name" value="STATOR ELEMENT OF FLAGELLAR MOTOR COMPLEX"/>
    <property type="match status" value="1"/>
</dbReference>
<dbReference type="Pfam" id="PF13488">
    <property type="entry name" value="Gly-zipper_Omp"/>
    <property type="match status" value="1"/>
</dbReference>
<gene>
    <name evidence="7" type="ORF">E7746_04095</name>
</gene>
<keyword evidence="8" id="KW-1185">Reference proteome</keyword>
<feature type="domain" description="OmpA-like" evidence="6">
    <location>
        <begin position="104"/>
        <end position="221"/>
    </location>
</feature>
<accession>A0A4P7VDY3</accession>
<dbReference type="RefSeq" id="WP_123395917.1">
    <property type="nucleotide sequence ID" value="NZ_CANQMU010000004.1"/>
</dbReference>
<evidence type="ECO:0000259" key="6">
    <source>
        <dbReference type="PROSITE" id="PS51123"/>
    </source>
</evidence>
<keyword evidence="2 4" id="KW-0472">Membrane</keyword>
<dbReference type="InterPro" id="IPR006665">
    <property type="entry name" value="OmpA-like"/>
</dbReference>
<evidence type="ECO:0000256" key="1">
    <source>
        <dbReference type="ARBA" id="ARBA00004442"/>
    </source>
</evidence>
<organism evidence="7 8">
    <name type="scientific">Muribaculum gordoncarteri</name>
    <dbReference type="NCBI Taxonomy" id="2530390"/>
    <lineage>
        <taxon>Bacteria</taxon>
        <taxon>Pseudomonadati</taxon>
        <taxon>Bacteroidota</taxon>
        <taxon>Bacteroidia</taxon>
        <taxon>Bacteroidales</taxon>
        <taxon>Muribaculaceae</taxon>
        <taxon>Muribaculum</taxon>
    </lineage>
</organism>
<evidence type="ECO:0000256" key="5">
    <source>
        <dbReference type="SAM" id="SignalP"/>
    </source>
</evidence>
<dbReference type="InterPro" id="IPR050330">
    <property type="entry name" value="Bact_OuterMem_StrucFunc"/>
</dbReference>
<dbReference type="InterPro" id="IPR006664">
    <property type="entry name" value="OMP_bac"/>
</dbReference>
<feature type="signal peptide" evidence="5">
    <location>
        <begin position="1"/>
        <end position="24"/>
    </location>
</feature>
<dbReference type="PROSITE" id="PS51123">
    <property type="entry name" value="OMPA_2"/>
    <property type="match status" value="1"/>
</dbReference>
<evidence type="ECO:0000256" key="4">
    <source>
        <dbReference type="PROSITE-ProRule" id="PRU00473"/>
    </source>
</evidence>
<protein>
    <submittedName>
        <fullName evidence="7">OmpA family protein</fullName>
    </submittedName>
</protein>
<evidence type="ECO:0000313" key="7">
    <source>
        <dbReference type="EMBL" id="QCD35120.1"/>
    </source>
</evidence>
<dbReference type="GO" id="GO:0009279">
    <property type="term" value="C:cell outer membrane"/>
    <property type="evidence" value="ECO:0007669"/>
    <property type="project" value="UniProtKB-SubCell"/>
</dbReference>
<evidence type="ECO:0000256" key="3">
    <source>
        <dbReference type="ARBA" id="ARBA00023237"/>
    </source>
</evidence>
<dbReference type="Pfam" id="PF00691">
    <property type="entry name" value="OmpA"/>
    <property type="match status" value="1"/>
</dbReference>
<dbReference type="KEGG" id="mgod:E7746_04095"/>
<dbReference type="EMBL" id="CP039393">
    <property type="protein sequence ID" value="QCD35120.1"/>
    <property type="molecule type" value="Genomic_DNA"/>
</dbReference>
<reference evidence="7 8" key="1">
    <citation type="submission" date="2019-02" db="EMBL/GenBank/DDBJ databases">
        <title>Isolation and identification of novel species under the genus Muribaculum.</title>
        <authorList>
            <person name="Miyake S."/>
            <person name="Ding Y."/>
            <person name="Low A."/>
            <person name="Soh M."/>
            <person name="Seedorf H."/>
        </authorList>
    </citation>
    <scope>NUCLEOTIDE SEQUENCE [LARGE SCALE GENOMIC DNA]</scope>
    <source>
        <strain evidence="7 8">TLL-A4</strain>
    </source>
</reference>
<feature type="chain" id="PRO_5020620204" evidence="5">
    <location>
        <begin position="25"/>
        <end position="232"/>
    </location>
</feature>
<keyword evidence="3" id="KW-0998">Cell outer membrane</keyword>
<name>A0A4P7VDY3_9BACT</name>
<dbReference type="PANTHER" id="PTHR30329:SF21">
    <property type="entry name" value="LIPOPROTEIN YIAD-RELATED"/>
    <property type="match status" value="1"/>
</dbReference>
<dbReference type="Proteomes" id="UP000297031">
    <property type="component" value="Chromosome"/>
</dbReference>